<name>A0A1E3AA32_9FIRM</name>
<evidence type="ECO:0000313" key="2">
    <source>
        <dbReference type="Proteomes" id="UP000094067"/>
    </source>
</evidence>
<dbReference type="PATRIC" id="fig|1432052.4.peg.1684"/>
<accession>A0A1E3AA32</accession>
<dbReference type="EMBL" id="MCGH01000002">
    <property type="protein sequence ID" value="ODM05613.1"/>
    <property type="molecule type" value="Genomic_DNA"/>
</dbReference>
<dbReference type="Gene3D" id="3.40.50.11350">
    <property type="match status" value="1"/>
</dbReference>
<organism evidence="1 2">
    <name type="scientific">Eisenbergiella tayi</name>
    <dbReference type="NCBI Taxonomy" id="1432052"/>
    <lineage>
        <taxon>Bacteria</taxon>
        <taxon>Bacillati</taxon>
        <taxon>Bacillota</taxon>
        <taxon>Clostridia</taxon>
        <taxon>Lachnospirales</taxon>
        <taxon>Lachnospiraceae</taxon>
        <taxon>Eisenbergiella</taxon>
    </lineage>
</organism>
<dbReference type="AlphaFoldDB" id="A0A1E3AA32"/>
<gene>
    <name evidence="1" type="ORF">BEI61_01502</name>
</gene>
<comment type="caution">
    <text evidence="1">The sequence shown here is derived from an EMBL/GenBank/DDBJ whole genome shotgun (WGS) entry which is preliminary data.</text>
</comment>
<dbReference type="Proteomes" id="UP000094067">
    <property type="component" value="Unassembled WGS sequence"/>
</dbReference>
<protein>
    <submittedName>
        <fullName evidence="1">Uncharacterized protein</fullName>
    </submittedName>
</protein>
<evidence type="ECO:0000313" key="1">
    <source>
        <dbReference type="EMBL" id="ODM05613.1"/>
    </source>
</evidence>
<sequence>MIGLDVGDDYLMNNNGIIVKSKKLHYILKALKHFGDEEYMDFFLERETNPLLLEFNKNGEEYFEKPFYIIHENGNGWGFFAEFRALLAKLVFADRFGMVPYIIWGSDFLYKEQCLLNGIDNAFEYYFKQPFGYSLNDVNNARLVTHSKSMQAVMIEREYKRDVYEISNEYLTVLACAYKKYIGFNKNIEQQIKEQIRSKFGREKVLGVHFRGTDFKVGYDNHPVAVQLEQTVHAIKEVIKDGKFTKIFVATDEEMAIESLKKEFGGIIIYYDDVFRGNSDKSIAFSNSDRQYHHYQLGYEVIRDMLTLSYSDGLVAGLSQVVVCARIAKASRGDDYEILKVINNGINHTNIFF</sequence>
<reference evidence="1 2" key="1">
    <citation type="submission" date="2016-07" db="EMBL/GenBank/DDBJ databases">
        <title>Characterization of isolates of Eisenbergiella tayi derived from blood cultures, using whole genome sequencing.</title>
        <authorList>
            <person name="Burdz T."/>
            <person name="Wiebe D."/>
            <person name="Huynh C."/>
            <person name="Bernard K."/>
        </authorList>
    </citation>
    <scope>NUCLEOTIDE SEQUENCE [LARGE SCALE GENOMIC DNA]</scope>
    <source>
        <strain evidence="1 2">NML 110608</strain>
    </source>
</reference>
<proteinExistence type="predicted"/>